<dbReference type="STRING" id="326297.Sama_3208"/>
<evidence type="ECO:0000313" key="3">
    <source>
        <dbReference type="Proteomes" id="UP000009175"/>
    </source>
</evidence>
<sequence length="178" mass="18839">MRSLWLLALGLTSLSASASVEQGLAQCAAVQDKLDRLICYDKLAESVAKVPAVTVAQPQVAAPVAAVAAPAPVVPATVSAAPVAPVSQAAPTVEESFGKVKKTEAEPERIELVISAVDTDAYNNLKISFTNGQVWKQTDGRKFKLKSGESVYIEKGALGAFYLGLESRNTTIRVKRLK</sequence>
<keyword evidence="1" id="KW-0732">Signal</keyword>
<evidence type="ECO:0000256" key="1">
    <source>
        <dbReference type="SAM" id="SignalP"/>
    </source>
</evidence>
<feature type="signal peptide" evidence="1">
    <location>
        <begin position="1"/>
        <end position="18"/>
    </location>
</feature>
<gene>
    <name evidence="2" type="ordered locus">Sama_3208</name>
</gene>
<dbReference type="RefSeq" id="WP_011761315.1">
    <property type="nucleotide sequence ID" value="NC_008700.1"/>
</dbReference>
<accession>A1SAK4</accession>
<reference evidence="2 3" key="1">
    <citation type="submission" date="2006-12" db="EMBL/GenBank/DDBJ databases">
        <title>Complete sequence of Shewanella amazonensis SB2B.</title>
        <authorList>
            <consortium name="US DOE Joint Genome Institute"/>
            <person name="Copeland A."/>
            <person name="Lucas S."/>
            <person name="Lapidus A."/>
            <person name="Barry K."/>
            <person name="Detter J.C."/>
            <person name="Glavina del Rio T."/>
            <person name="Hammon N."/>
            <person name="Israni S."/>
            <person name="Dalin E."/>
            <person name="Tice H."/>
            <person name="Pitluck S."/>
            <person name="Munk A.C."/>
            <person name="Brettin T."/>
            <person name="Bruce D."/>
            <person name="Han C."/>
            <person name="Tapia R."/>
            <person name="Gilna P."/>
            <person name="Schmutz J."/>
            <person name="Larimer F."/>
            <person name="Land M."/>
            <person name="Hauser L."/>
            <person name="Kyrpides N."/>
            <person name="Mikhailova N."/>
            <person name="Fredrickson J."/>
            <person name="Richardson P."/>
        </authorList>
    </citation>
    <scope>NUCLEOTIDE SEQUENCE [LARGE SCALE GENOMIC DNA]</scope>
    <source>
        <strain evidence="3">ATCC BAA-1098 / SB2B</strain>
    </source>
</reference>
<dbReference type="KEGG" id="saz:Sama_3208"/>
<protein>
    <submittedName>
        <fullName evidence="2">Uncharacterized protein</fullName>
    </submittedName>
</protein>
<dbReference type="AlphaFoldDB" id="A1SAK4"/>
<feature type="chain" id="PRO_5002636557" evidence="1">
    <location>
        <begin position="19"/>
        <end position="178"/>
    </location>
</feature>
<dbReference type="Proteomes" id="UP000009175">
    <property type="component" value="Chromosome"/>
</dbReference>
<keyword evidence="3" id="KW-1185">Reference proteome</keyword>
<proteinExistence type="predicted"/>
<dbReference type="InterPro" id="IPR016987">
    <property type="entry name" value="UCP023238"/>
</dbReference>
<dbReference type="EMBL" id="CP000507">
    <property type="protein sequence ID" value="ABM01411.1"/>
    <property type="molecule type" value="Genomic_DNA"/>
</dbReference>
<dbReference type="PIRSF" id="PIRSF032038">
    <property type="entry name" value="UCP023238"/>
    <property type="match status" value="1"/>
</dbReference>
<name>A1SAK4_SHEAM</name>
<organism evidence="2 3">
    <name type="scientific">Shewanella amazonensis (strain ATCC BAA-1098 / SB2B)</name>
    <dbReference type="NCBI Taxonomy" id="326297"/>
    <lineage>
        <taxon>Bacteria</taxon>
        <taxon>Pseudomonadati</taxon>
        <taxon>Pseudomonadota</taxon>
        <taxon>Gammaproteobacteria</taxon>
        <taxon>Alteromonadales</taxon>
        <taxon>Shewanellaceae</taxon>
        <taxon>Shewanella</taxon>
    </lineage>
</organism>
<dbReference type="OrthoDB" id="4750212at2"/>
<dbReference type="HOGENOM" id="CLU_118094_0_0_6"/>
<dbReference type="eggNOG" id="ENOG5033267">
    <property type="taxonomic scope" value="Bacteria"/>
</dbReference>
<evidence type="ECO:0000313" key="2">
    <source>
        <dbReference type="EMBL" id="ABM01411.1"/>
    </source>
</evidence>